<gene>
    <name evidence="5" type="ORF">D9613_012932</name>
</gene>
<evidence type="ECO:0000259" key="4">
    <source>
        <dbReference type="PROSITE" id="PS51898"/>
    </source>
</evidence>
<dbReference type="InterPro" id="IPR000477">
    <property type="entry name" value="RT_dom"/>
</dbReference>
<organism evidence="5 6">
    <name type="scientific">Agrocybe pediades</name>
    <dbReference type="NCBI Taxonomy" id="84607"/>
    <lineage>
        <taxon>Eukaryota</taxon>
        <taxon>Fungi</taxon>
        <taxon>Dikarya</taxon>
        <taxon>Basidiomycota</taxon>
        <taxon>Agaricomycotina</taxon>
        <taxon>Agaricomycetes</taxon>
        <taxon>Agaricomycetidae</taxon>
        <taxon>Agaricales</taxon>
        <taxon>Agaricineae</taxon>
        <taxon>Strophariaceae</taxon>
        <taxon>Agrocybe</taxon>
    </lineage>
</organism>
<dbReference type="InterPro" id="IPR043502">
    <property type="entry name" value="DNA/RNA_pol_sf"/>
</dbReference>
<dbReference type="SUPFAM" id="SSF56349">
    <property type="entry name" value="DNA breaking-rejoining enzymes"/>
    <property type="match status" value="1"/>
</dbReference>
<name>A0A8H4VHA7_9AGAR</name>
<dbReference type="Gene3D" id="1.10.443.10">
    <property type="entry name" value="Intergrase catalytic core"/>
    <property type="match status" value="1"/>
</dbReference>
<dbReference type="PANTHER" id="PTHR33050">
    <property type="entry name" value="REVERSE TRANSCRIPTASE DOMAIN-CONTAINING PROTEIN"/>
    <property type="match status" value="1"/>
</dbReference>
<sequence length="1302" mass="143864">MLSLRPFFPFFSYGLFTVTTSSTQGVSSGPEGPFALSSHPTLINPARAIELDIRRLILPSQKPQKGKTSSQPRVNGKFAPKPENVPLPASDSEPDSTDEVDDYLLETTNHNESDMSEPTTTELMGIIAALAEKVDNLISGSSGPPAPPPADPPVPPFVPPLTNAPGASPSLRSHFPDVETAHLTAIINHEFRATDLYKLDTRLRDTTPTYAFNESSGTFEASNRAAKGYKTPSSLYHPVLTYVMVLVAHLSIQTQPSRVQAQMALMQFLQHFQKLSTDYEWPAVVEYTMAFFNRRRLEMLERGDYAGWAAPDPALMTEHLFLHRKVVSAKSSSGSGKSSKPAASNSSTVCQNYNAGKCFGKTCSHGRLHQCSTCGKDHPVTGSTPPDVSRPCPAVDEPCTSSDLSLSDTLSTVFLPSAVPPGPRPNTAPRANLPPLKDVALPPVSSTLKPAAWSHYLRDYPEPLFVDTINHIILHGANLGFSGNKDKSQSCTNLKSAFDSPSASEALASDIAAQVANGRSRGPFLEAPFPNFRCSPLGAATRKRSTKVRRIHHLSWPRGDSVNDGIPDSEASITYDMVDRAISDLAASGQGSQMIKLDLESAFRHIPVRPQDWHLLGFTWDGQLYHDVVLGFGCRSAPYIFNLFGEAVHWIMQHHLPAKIRHYLDDFLTIFRPDTPPNIVQHAMDWCMNLGAELGLRFQPEKIEGPSTRIEFLGLELDSVAMEVRLPQAKLSYLSELLESWRTTTHCTKLQVEELTGFLQFASQVVPTSRAFLRGLYDFCATFTSRFSVRHVSKAARHDLEWWRKFACDWNGIRFITPRRDTVHIYTDAAGTKGLGGHFGSHWFSARCPRRYRHEHIQVKEMLAVVHAVQCWGPDLSRKHVVFHVDNDAVYSGINKLSIASRPTMTVLKNLILLACRLDFSFSSVWLSSSDNAIADAASRFAFSHMFKLAPHLEKQSSSKRLRIGGTNDTQNGLAPTRRTYSTGQKQYLDFARLHNLYNPDGSLLPASQNAIMQWMASLAGRVQPKTIKAYLTAVRSLHTDSDVPFTACDSPVVGRLLRGIKAYHGERDRRPVQPITLPILVSLLAQLKPGVTPGHTTIYAACCLAYSGLLRCGEFTTGKGGHNPSLKLSRQHVQFLPSFENPTHVLLTLPASKTDPFRKGVTITISAAPGRPTCPVTALKRLFTEMPDRLPTAPLFEEADGKPLSYQHFVNSIRTALELAGLNPKLYAGHSFRRGAASSAAAAGYSDYEIQLLGRWRSDAYKLYIETNHQRILHLSSLLHMDQTQYVPFEPPSLRNFTPLA</sequence>
<dbReference type="InterPro" id="IPR010998">
    <property type="entry name" value="Integrase_recombinase_N"/>
</dbReference>
<feature type="region of interest" description="Disordered" evidence="3">
    <location>
        <begin position="58"/>
        <end position="99"/>
    </location>
</feature>
<dbReference type="SUPFAM" id="SSF47823">
    <property type="entry name" value="lambda integrase-like, N-terminal domain"/>
    <property type="match status" value="1"/>
</dbReference>
<evidence type="ECO:0000256" key="2">
    <source>
        <dbReference type="ARBA" id="ARBA00023172"/>
    </source>
</evidence>
<accession>A0A8H4VHA7</accession>
<feature type="compositionally biased region" description="Polar residues" evidence="3">
    <location>
        <begin position="61"/>
        <end position="73"/>
    </location>
</feature>
<dbReference type="GO" id="GO:0006310">
    <property type="term" value="P:DNA recombination"/>
    <property type="evidence" value="ECO:0007669"/>
    <property type="project" value="UniProtKB-KW"/>
</dbReference>
<dbReference type="Gene3D" id="1.10.150.130">
    <property type="match status" value="1"/>
</dbReference>
<evidence type="ECO:0000256" key="1">
    <source>
        <dbReference type="ARBA" id="ARBA00023125"/>
    </source>
</evidence>
<dbReference type="Proteomes" id="UP000521872">
    <property type="component" value="Unassembled WGS sequence"/>
</dbReference>
<protein>
    <recommendedName>
        <fullName evidence="4">Tyr recombinase domain-containing protein</fullName>
    </recommendedName>
</protein>
<reference evidence="5 6" key="1">
    <citation type="submission" date="2019-12" db="EMBL/GenBank/DDBJ databases">
        <authorList>
            <person name="Floudas D."/>
            <person name="Bentzer J."/>
            <person name="Ahren D."/>
            <person name="Johansson T."/>
            <person name="Persson P."/>
            <person name="Tunlid A."/>
        </authorList>
    </citation>
    <scope>NUCLEOTIDE SEQUENCE [LARGE SCALE GENOMIC DNA]</scope>
    <source>
        <strain evidence="5 6">CBS 102.39</strain>
    </source>
</reference>
<evidence type="ECO:0000313" key="6">
    <source>
        <dbReference type="Proteomes" id="UP000521872"/>
    </source>
</evidence>
<feature type="region of interest" description="Disordered" evidence="3">
    <location>
        <begin position="137"/>
        <end position="173"/>
    </location>
</feature>
<keyword evidence="6" id="KW-1185">Reference proteome</keyword>
<keyword evidence="1" id="KW-0238">DNA-binding</keyword>
<dbReference type="InterPro" id="IPR002104">
    <property type="entry name" value="Integrase_catalytic"/>
</dbReference>
<dbReference type="GO" id="GO:0015074">
    <property type="term" value="P:DNA integration"/>
    <property type="evidence" value="ECO:0007669"/>
    <property type="project" value="InterPro"/>
</dbReference>
<dbReference type="CDD" id="cd09275">
    <property type="entry name" value="RNase_HI_RT_DIRS1"/>
    <property type="match status" value="1"/>
</dbReference>
<feature type="domain" description="Tyr recombinase" evidence="4">
    <location>
        <begin position="1071"/>
        <end position="1281"/>
    </location>
</feature>
<dbReference type="PROSITE" id="PS51898">
    <property type="entry name" value="TYR_RECOMBINASE"/>
    <property type="match status" value="1"/>
</dbReference>
<feature type="compositionally biased region" description="Pro residues" evidence="3">
    <location>
        <begin position="144"/>
        <end position="159"/>
    </location>
</feature>
<dbReference type="Gene3D" id="3.30.70.270">
    <property type="match status" value="1"/>
</dbReference>
<dbReference type="InterPro" id="IPR011010">
    <property type="entry name" value="DNA_brk_join_enz"/>
</dbReference>
<evidence type="ECO:0000256" key="3">
    <source>
        <dbReference type="SAM" id="MobiDB-lite"/>
    </source>
</evidence>
<dbReference type="InterPro" id="IPR052055">
    <property type="entry name" value="Hepadnavirus_pol/RT"/>
</dbReference>
<dbReference type="PANTHER" id="PTHR33050:SF8">
    <property type="entry name" value="REVERSE TRANSCRIPTASE DOMAIN-CONTAINING PROTEIN"/>
    <property type="match status" value="1"/>
</dbReference>
<dbReference type="GO" id="GO:0003677">
    <property type="term" value="F:DNA binding"/>
    <property type="evidence" value="ECO:0007669"/>
    <property type="project" value="UniProtKB-KW"/>
</dbReference>
<proteinExistence type="predicted"/>
<dbReference type="InterPro" id="IPR043128">
    <property type="entry name" value="Rev_trsase/Diguanyl_cyclase"/>
</dbReference>
<dbReference type="EMBL" id="JAACJL010000062">
    <property type="protein sequence ID" value="KAF4609431.1"/>
    <property type="molecule type" value="Genomic_DNA"/>
</dbReference>
<dbReference type="SUPFAM" id="SSF56672">
    <property type="entry name" value="DNA/RNA polymerases"/>
    <property type="match status" value="1"/>
</dbReference>
<evidence type="ECO:0000313" key="5">
    <source>
        <dbReference type="EMBL" id="KAF4609431.1"/>
    </source>
</evidence>
<dbReference type="InterPro" id="IPR013762">
    <property type="entry name" value="Integrase-like_cat_sf"/>
</dbReference>
<dbReference type="Pfam" id="PF00078">
    <property type="entry name" value="RVT_1"/>
    <property type="match status" value="1"/>
</dbReference>
<comment type="caution">
    <text evidence="5">The sequence shown here is derived from an EMBL/GenBank/DDBJ whole genome shotgun (WGS) entry which is preliminary data.</text>
</comment>
<keyword evidence="2" id="KW-0233">DNA recombination</keyword>